<feature type="transmembrane region" description="Helical" evidence="1">
    <location>
        <begin position="7"/>
        <end position="25"/>
    </location>
</feature>
<dbReference type="Proteomes" id="UP000501868">
    <property type="component" value="Chromosome"/>
</dbReference>
<dbReference type="NCBIfam" id="TIGR03177">
    <property type="entry name" value="pilus_cpaB"/>
    <property type="match status" value="1"/>
</dbReference>
<sequence>MKSKKVLMLSLVMGIITTVLFFQYIKQINTEKVTTATVQTVGVVVAKEKIEKNEKISSKKLEIMQMPEKDVLPQAVKSLSDAEGKLATAMIEKGETILSHRLGSEQEEDVYVSRKVRDGYRAISVGVNINQSVTNLLEPEDEVDVIFTKVIKNKTKQDVPQSVILLNKARVLAVGRKMVTPENTKDPYTEYSSVTLELKPEEALKLVNATEEGKIHFILNKRPLMSEENKTNQQQ</sequence>
<evidence type="ECO:0000256" key="1">
    <source>
        <dbReference type="SAM" id="Phobius"/>
    </source>
</evidence>
<feature type="domain" description="SAF" evidence="2">
    <location>
        <begin position="41"/>
        <end position="103"/>
    </location>
</feature>
<accession>A0A6H1P0K1</accession>
<keyword evidence="1" id="KW-0812">Transmembrane</keyword>
<dbReference type="Gene3D" id="3.90.1210.10">
    <property type="entry name" value="Antifreeze-like/N-acetylneuraminic acid synthase C-terminal domain"/>
    <property type="match status" value="1"/>
</dbReference>
<dbReference type="InterPro" id="IPR017592">
    <property type="entry name" value="Pilus_assmbl_Flp-typ_CpaB"/>
</dbReference>
<dbReference type="Pfam" id="PF08666">
    <property type="entry name" value="SAF"/>
    <property type="match status" value="1"/>
</dbReference>
<keyword evidence="1" id="KW-1133">Transmembrane helix</keyword>
<dbReference type="InterPro" id="IPR013974">
    <property type="entry name" value="SAF"/>
</dbReference>
<dbReference type="CDD" id="cd11614">
    <property type="entry name" value="SAF_CpaB_FlgA_like"/>
    <property type="match status" value="1"/>
</dbReference>
<evidence type="ECO:0000313" key="4">
    <source>
        <dbReference type="Proteomes" id="UP000501868"/>
    </source>
</evidence>
<name>A0A6H1P0K1_PRIMG</name>
<dbReference type="AlphaFoldDB" id="A0A6H1P0K1"/>
<protein>
    <submittedName>
        <fullName evidence="3">Flp pilus assembly protein CpaB</fullName>
    </submittedName>
</protein>
<proteinExistence type="predicted"/>
<evidence type="ECO:0000259" key="2">
    <source>
        <dbReference type="SMART" id="SM00858"/>
    </source>
</evidence>
<dbReference type="InterPro" id="IPR031571">
    <property type="entry name" value="RcpC_dom"/>
</dbReference>
<reference evidence="3 4" key="1">
    <citation type="submission" date="2020-04" db="EMBL/GenBank/DDBJ databases">
        <title>Genome-Wide Identification of 5-Methylcytosine Sites in Bacterial Genomes By High-Throughput Sequencing of MspJI Restriction Fragments.</title>
        <authorList>
            <person name="Wu V."/>
        </authorList>
    </citation>
    <scope>NUCLEOTIDE SEQUENCE [LARGE SCALE GENOMIC DNA]</scope>
    <source>
        <strain evidence="3 4">S2</strain>
    </source>
</reference>
<organism evidence="3 4">
    <name type="scientific">Priestia megaterium</name>
    <name type="common">Bacillus megaterium</name>
    <dbReference type="NCBI Taxonomy" id="1404"/>
    <lineage>
        <taxon>Bacteria</taxon>
        <taxon>Bacillati</taxon>
        <taxon>Bacillota</taxon>
        <taxon>Bacilli</taxon>
        <taxon>Bacillales</taxon>
        <taxon>Bacillaceae</taxon>
        <taxon>Priestia</taxon>
    </lineage>
</organism>
<evidence type="ECO:0000313" key="3">
    <source>
        <dbReference type="EMBL" id="QIZ07076.1"/>
    </source>
</evidence>
<keyword evidence="1" id="KW-0472">Membrane</keyword>
<gene>
    <name evidence="3" type="primary">cpaB</name>
    <name evidence="3" type="ORF">HFZ78_10465</name>
</gene>
<dbReference type="EMBL" id="CP051128">
    <property type="protein sequence ID" value="QIZ07076.1"/>
    <property type="molecule type" value="Genomic_DNA"/>
</dbReference>
<dbReference type="Pfam" id="PF16976">
    <property type="entry name" value="RcpC"/>
    <property type="match status" value="1"/>
</dbReference>
<dbReference type="SMART" id="SM00858">
    <property type="entry name" value="SAF"/>
    <property type="match status" value="1"/>
</dbReference>
<reference evidence="3 4" key="2">
    <citation type="submission" date="2020-04" db="EMBL/GenBank/DDBJ databases">
        <authorList>
            <person name="Fomenkov A."/>
            <person name="Anton B.P."/>
            <person name="Roberts R.J."/>
        </authorList>
    </citation>
    <scope>NUCLEOTIDE SEQUENCE [LARGE SCALE GENOMIC DNA]</scope>
    <source>
        <strain evidence="3 4">S2</strain>
    </source>
</reference>